<dbReference type="PRINTS" id="PR00411">
    <property type="entry name" value="PNDRDTASEI"/>
</dbReference>
<evidence type="ECO:0000313" key="3">
    <source>
        <dbReference type="Proteomes" id="UP001222118"/>
    </source>
</evidence>
<evidence type="ECO:0000313" key="2">
    <source>
        <dbReference type="EMBL" id="WDR06809.1"/>
    </source>
</evidence>
<gene>
    <name evidence="2" type="ORF">PSQ90_04990</name>
</gene>
<dbReference type="RefSeq" id="WP_282212322.1">
    <property type="nucleotide sequence ID" value="NZ_CP118247.1"/>
</dbReference>
<proteinExistence type="predicted"/>
<keyword evidence="3" id="KW-1185">Reference proteome</keyword>
<protein>
    <submittedName>
        <fullName evidence="2">FAD-dependent oxidoreductase</fullName>
    </submittedName>
</protein>
<organism evidence="2 3">
    <name type="scientific">Devosia rhodophyticola</name>
    <dbReference type="NCBI Taxonomy" id="3026423"/>
    <lineage>
        <taxon>Bacteria</taxon>
        <taxon>Pseudomonadati</taxon>
        <taxon>Pseudomonadota</taxon>
        <taxon>Alphaproteobacteria</taxon>
        <taxon>Hyphomicrobiales</taxon>
        <taxon>Devosiaceae</taxon>
        <taxon>Devosia</taxon>
    </lineage>
</organism>
<dbReference type="Gene3D" id="3.50.50.60">
    <property type="entry name" value="FAD/NAD(P)-binding domain"/>
    <property type="match status" value="1"/>
</dbReference>
<evidence type="ECO:0000259" key="1">
    <source>
        <dbReference type="Pfam" id="PF07992"/>
    </source>
</evidence>
<dbReference type="Proteomes" id="UP001222118">
    <property type="component" value="Chromosome"/>
</dbReference>
<dbReference type="InterPro" id="IPR023753">
    <property type="entry name" value="FAD/NAD-binding_dom"/>
</dbReference>
<feature type="domain" description="FAD/NAD(P)-binding" evidence="1">
    <location>
        <begin position="8"/>
        <end position="127"/>
    </location>
</feature>
<name>A0ABY7YZN7_9HYPH</name>
<sequence>MPEYLKPDICIIGGGAGGLAAARKARALGASVVLVEEGKIGGDINLGSVPAQALIGAANRAHMLRTSGDFGIANDEPKLNFRGIQTHVNSVIEAVLRVQGTEQLASDGIDVISAEARFVDKRTVQAGNALISRQAFHHRHGVKARHPRNSRSW</sequence>
<dbReference type="SUPFAM" id="SSF51905">
    <property type="entry name" value="FAD/NAD(P)-binding domain"/>
    <property type="match status" value="1"/>
</dbReference>
<dbReference type="PANTHER" id="PTHR43014">
    <property type="entry name" value="MERCURIC REDUCTASE"/>
    <property type="match status" value="1"/>
</dbReference>
<dbReference type="InterPro" id="IPR036188">
    <property type="entry name" value="FAD/NAD-bd_sf"/>
</dbReference>
<accession>A0ABY7YZN7</accession>
<dbReference type="Pfam" id="PF07992">
    <property type="entry name" value="Pyr_redox_2"/>
    <property type="match status" value="1"/>
</dbReference>
<dbReference type="PANTHER" id="PTHR43014:SF2">
    <property type="entry name" value="MERCURIC REDUCTASE"/>
    <property type="match status" value="1"/>
</dbReference>
<dbReference type="EMBL" id="CP118247">
    <property type="protein sequence ID" value="WDR06809.1"/>
    <property type="molecule type" value="Genomic_DNA"/>
</dbReference>
<reference evidence="2 3" key="1">
    <citation type="submission" date="2023-02" db="EMBL/GenBank/DDBJ databases">
        <title>Devosia chondri sp. nov., isolated from the phycosphere of marine algae.</title>
        <authorList>
            <person name="Kim J.M."/>
            <person name="Lee J.K."/>
            <person name="Choi B.J."/>
            <person name="Bayburt H."/>
            <person name="Jeon C.O."/>
        </authorList>
    </citation>
    <scope>NUCLEOTIDE SEQUENCE [LARGE SCALE GENOMIC DNA]</scope>
    <source>
        <strain evidence="2 3">G2-5</strain>
    </source>
</reference>